<evidence type="ECO:0000256" key="3">
    <source>
        <dbReference type="SAM" id="SignalP"/>
    </source>
</evidence>
<dbReference type="RefSeq" id="WP_091769994.1">
    <property type="nucleotide sequence ID" value="NZ_FNBT01000008.1"/>
</dbReference>
<dbReference type="GO" id="GO:0008239">
    <property type="term" value="F:dipeptidyl-peptidase activity"/>
    <property type="evidence" value="ECO:0007669"/>
    <property type="project" value="InterPro"/>
</dbReference>
<dbReference type="Proteomes" id="UP000199406">
    <property type="component" value="Unassembled WGS sequence"/>
</dbReference>
<dbReference type="SUPFAM" id="SSF49785">
    <property type="entry name" value="Galactose-binding domain-like"/>
    <property type="match status" value="1"/>
</dbReference>
<keyword evidence="5" id="KW-0067">ATP-binding</keyword>
<dbReference type="Pfam" id="PF08530">
    <property type="entry name" value="PepX_C"/>
    <property type="match status" value="1"/>
</dbReference>
<dbReference type="Gene3D" id="2.60.120.260">
    <property type="entry name" value="Galactose-binding domain-like"/>
    <property type="match status" value="1"/>
</dbReference>
<dbReference type="OrthoDB" id="9804819at2"/>
<dbReference type="InterPro" id="IPR013736">
    <property type="entry name" value="Xaa-Pro_dipept_C"/>
</dbReference>
<feature type="chain" id="PRO_5038347233" evidence="3">
    <location>
        <begin position="20"/>
        <end position="624"/>
    </location>
</feature>
<dbReference type="Gene3D" id="3.40.50.1820">
    <property type="entry name" value="alpha/beta hydrolase"/>
    <property type="match status" value="2"/>
</dbReference>
<feature type="domain" description="Xaa-Pro dipeptidyl-peptidase C-terminal" evidence="4">
    <location>
        <begin position="388"/>
        <end position="618"/>
    </location>
</feature>
<evidence type="ECO:0000313" key="5">
    <source>
        <dbReference type="EMBL" id="SDF88073.1"/>
    </source>
</evidence>
<dbReference type="InterPro" id="IPR050261">
    <property type="entry name" value="FrsA_esterase"/>
</dbReference>
<dbReference type="SMART" id="SM00939">
    <property type="entry name" value="PepX_C"/>
    <property type="match status" value="1"/>
</dbReference>
<evidence type="ECO:0000256" key="2">
    <source>
        <dbReference type="ARBA" id="ARBA00022801"/>
    </source>
</evidence>
<dbReference type="GO" id="GO:0052689">
    <property type="term" value="F:carboxylic ester hydrolase activity"/>
    <property type="evidence" value="ECO:0007669"/>
    <property type="project" value="UniProtKB-ARBA"/>
</dbReference>
<evidence type="ECO:0000313" key="6">
    <source>
        <dbReference type="Proteomes" id="UP000199406"/>
    </source>
</evidence>
<gene>
    <name evidence="5" type="ORF">SAMN05660662_3663</name>
</gene>
<evidence type="ECO:0000256" key="1">
    <source>
        <dbReference type="ARBA" id="ARBA00008645"/>
    </source>
</evidence>
<feature type="signal peptide" evidence="3">
    <location>
        <begin position="1"/>
        <end position="19"/>
    </location>
</feature>
<dbReference type="PANTHER" id="PTHR22946:SF9">
    <property type="entry name" value="POLYKETIDE TRANSFERASE AF380"/>
    <property type="match status" value="1"/>
</dbReference>
<name>A0A1G7PP76_9ACTN</name>
<proteinExistence type="inferred from homology"/>
<dbReference type="InterPro" id="IPR000383">
    <property type="entry name" value="Xaa-Pro-like_dom"/>
</dbReference>
<keyword evidence="6" id="KW-1185">Reference proteome</keyword>
<dbReference type="GO" id="GO:0005524">
    <property type="term" value="F:ATP binding"/>
    <property type="evidence" value="ECO:0007669"/>
    <property type="project" value="UniProtKB-KW"/>
</dbReference>
<dbReference type="PANTHER" id="PTHR22946">
    <property type="entry name" value="DIENELACTONE HYDROLASE DOMAIN-CONTAINING PROTEIN-RELATED"/>
    <property type="match status" value="1"/>
</dbReference>
<dbReference type="STRING" id="1550231.SAMN05660662_3663"/>
<keyword evidence="2" id="KW-0378">Hydrolase</keyword>
<dbReference type="SUPFAM" id="SSF53474">
    <property type="entry name" value="alpha/beta-Hydrolases"/>
    <property type="match status" value="1"/>
</dbReference>
<dbReference type="Pfam" id="PF02129">
    <property type="entry name" value="Peptidase_S15"/>
    <property type="match status" value="1"/>
</dbReference>
<evidence type="ECO:0000259" key="4">
    <source>
        <dbReference type="SMART" id="SM00939"/>
    </source>
</evidence>
<accession>A0A1G7PP76</accession>
<keyword evidence="5" id="KW-0547">Nucleotide-binding</keyword>
<keyword evidence="3" id="KW-0732">Signal</keyword>
<dbReference type="InterPro" id="IPR008979">
    <property type="entry name" value="Galactose-bd-like_sf"/>
</dbReference>
<dbReference type="EMBL" id="FNBT01000008">
    <property type="protein sequence ID" value="SDF88073.1"/>
    <property type="molecule type" value="Genomic_DNA"/>
</dbReference>
<protein>
    <submittedName>
        <fullName evidence="5">ABC-2 type transport system ATP-binding protein</fullName>
    </submittedName>
</protein>
<organism evidence="5 6">
    <name type="scientific">Blastococcus aurantiacus</name>
    <dbReference type="NCBI Taxonomy" id="1550231"/>
    <lineage>
        <taxon>Bacteria</taxon>
        <taxon>Bacillati</taxon>
        <taxon>Actinomycetota</taxon>
        <taxon>Actinomycetes</taxon>
        <taxon>Geodermatophilales</taxon>
        <taxon>Geodermatophilaceae</taxon>
        <taxon>Blastococcus</taxon>
    </lineage>
</organism>
<sequence length="624" mass="65783">MRRAATVLLSSVLAAGGMAAVAPPAAATAEIAPRDLTITVTGLGPEKRTCRIDADLYVPAGVSRNRPAPALLTTNGFGGTKDDQADFAQGFGEHGYVTLAYTGLGFVDGDTCPITLDDVEHDGAAASQLLRFLGGDPSIAAIDDTTGERVRIDQVVREDARTKVRHDPQVGMIGGSYGGQIQFAAAGFENAARTNRLDAIVPQITWNDLSYSLAPENSSLPGGTVRNGSARASGTGVFKYQWAALFTALGAANGVQDLRALADPAQFTAFFTAASQTRNCANFEPQVCTALAEVATLGYPSRRSVEYLRSNSVTSYMRNVRVPTLLGQGQADTLFNLQESVATYSALKRQGTPVSLMWQSWGHSSSAPQPGELDERHPARSLQGAAALAWFDHYVRDRGPRPPQGFAYYRDWVHRATGSIAKAYAVAPSYPVGTERTFHLSSTGAGGGALVASPRQVAAGTSGYTSTAPIGPNYTETSFLDQTGPVTDPGPTAIRFSTPPLAQPLDVVGSPRLTVQLTAPAVALSQRAGPGGQLVAYAKVYDVGPDGAVELPRRLISPVRITDVTRPVTIELPGIVHRFEKGHSLAVVLAGGDLAYRGATFPQQVQLTTGPGRVQRLTVPVVSR</sequence>
<dbReference type="AlphaFoldDB" id="A0A1G7PP76"/>
<dbReference type="InterPro" id="IPR029058">
    <property type="entry name" value="AB_hydrolase_fold"/>
</dbReference>
<reference evidence="6" key="1">
    <citation type="submission" date="2016-10" db="EMBL/GenBank/DDBJ databases">
        <authorList>
            <person name="Varghese N."/>
            <person name="Submissions S."/>
        </authorList>
    </citation>
    <scope>NUCLEOTIDE SEQUENCE [LARGE SCALE GENOMIC DNA]</scope>
    <source>
        <strain evidence="6">DSM 44268</strain>
    </source>
</reference>
<comment type="similarity">
    <text evidence="1">Belongs to the AB hydrolase superfamily.</text>
</comment>